<gene>
    <name evidence="1" type="ORF">PoB_007547400</name>
</gene>
<dbReference type="AlphaFoldDB" id="A0AAV4DXN4"/>
<dbReference type="Proteomes" id="UP000735302">
    <property type="component" value="Unassembled WGS sequence"/>
</dbReference>
<reference evidence="1 2" key="1">
    <citation type="journal article" date="2021" name="Elife">
        <title>Chloroplast acquisition without the gene transfer in kleptoplastic sea slugs, Plakobranchus ocellatus.</title>
        <authorList>
            <person name="Maeda T."/>
            <person name="Takahashi S."/>
            <person name="Yoshida T."/>
            <person name="Shimamura S."/>
            <person name="Takaki Y."/>
            <person name="Nagai Y."/>
            <person name="Toyoda A."/>
            <person name="Suzuki Y."/>
            <person name="Arimoto A."/>
            <person name="Ishii H."/>
            <person name="Satoh N."/>
            <person name="Nishiyama T."/>
            <person name="Hasebe M."/>
            <person name="Maruyama T."/>
            <person name="Minagawa J."/>
            <person name="Obokata J."/>
            <person name="Shigenobu S."/>
        </authorList>
    </citation>
    <scope>NUCLEOTIDE SEQUENCE [LARGE SCALE GENOMIC DNA]</scope>
</reference>
<name>A0AAV4DXN4_9GAST</name>
<evidence type="ECO:0000313" key="1">
    <source>
        <dbReference type="EMBL" id="GFO48969.1"/>
    </source>
</evidence>
<evidence type="ECO:0000313" key="2">
    <source>
        <dbReference type="Proteomes" id="UP000735302"/>
    </source>
</evidence>
<proteinExistence type="predicted"/>
<comment type="caution">
    <text evidence="1">The sequence shown here is derived from an EMBL/GenBank/DDBJ whole genome shotgun (WGS) entry which is preliminary data.</text>
</comment>
<sequence length="84" mass="9628">MLGVHSDDTLETILLLTSRPITSTRHAPRLQLVQLRVSIESSLYLNFTQAFGHRYCKLRDLNQSPEIERFRMSGGNHQHPIVDA</sequence>
<accession>A0AAV4DXN4</accession>
<organism evidence="1 2">
    <name type="scientific">Plakobranchus ocellatus</name>
    <dbReference type="NCBI Taxonomy" id="259542"/>
    <lineage>
        <taxon>Eukaryota</taxon>
        <taxon>Metazoa</taxon>
        <taxon>Spiralia</taxon>
        <taxon>Lophotrochozoa</taxon>
        <taxon>Mollusca</taxon>
        <taxon>Gastropoda</taxon>
        <taxon>Heterobranchia</taxon>
        <taxon>Euthyneura</taxon>
        <taxon>Panpulmonata</taxon>
        <taxon>Sacoglossa</taxon>
        <taxon>Placobranchoidea</taxon>
        <taxon>Plakobranchidae</taxon>
        <taxon>Plakobranchus</taxon>
    </lineage>
</organism>
<protein>
    <submittedName>
        <fullName evidence="1">Uncharacterized protein</fullName>
    </submittedName>
</protein>
<keyword evidence="2" id="KW-1185">Reference proteome</keyword>
<dbReference type="EMBL" id="BLXT01008455">
    <property type="protein sequence ID" value="GFO48969.1"/>
    <property type="molecule type" value="Genomic_DNA"/>
</dbReference>